<organism evidence="1 2">
    <name type="scientific">Ostreobium quekettii</name>
    <dbReference type="NCBI Taxonomy" id="121088"/>
    <lineage>
        <taxon>Eukaryota</taxon>
        <taxon>Viridiplantae</taxon>
        <taxon>Chlorophyta</taxon>
        <taxon>core chlorophytes</taxon>
        <taxon>Ulvophyceae</taxon>
        <taxon>TCBD clade</taxon>
        <taxon>Bryopsidales</taxon>
        <taxon>Ostreobineae</taxon>
        <taxon>Ostreobiaceae</taxon>
        <taxon>Ostreobium</taxon>
    </lineage>
</organism>
<comment type="caution">
    <text evidence="1">The sequence shown here is derived from an EMBL/GenBank/DDBJ whole genome shotgun (WGS) entry which is preliminary data.</text>
</comment>
<accession>A0A8S1JEP6</accession>
<gene>
    <name evidence="1" type="ORF">OSTQU699_LOCUS10145</name>
</gene>
<sequence>MSTGTSSGFVLCHIAACPSQLQFSVVSCARQLWSLAVCSLRPLGSAAEHMYIGLSWLIANISNWQSALEQRMSLKATQLQMGKEAWAIKPCHSKDLFAVGLDKRGGVEALAQQIPSSQGWLHTLGHGLNSAPSSCE</sequence>
<dbReference type="Proteomes" id="UP000708148">
    <property type="component" value="Unassembled WGS sequence"/>
</dbReference>
<evidence type="ECO:0000313" key="2">
    <source>
        <dbReference type="Proteomes" id="UP000708148"/>
    </source>
</evidence>
<proteinExistence type="predicted"/>
<evidence type="ECO:0000313" key="1">
    <source>
        <dbReference type="EMBL" id="CAD7704790.1"/>
    </source>
</evidence>
<keyword evidence="2" id="KW-1185">Reference proteome</keyword>
<name>A0A8S1JEP6_9CHLO</name>
<dbReference type="EMBL" id="CAJHUC010002955">
    <property type="protein sequence ID" value="CAD7704790.1"/>
    <property type="molecule type" value="Genomic_DNA"/>
</dbReference>
<dbReference type="AlphaFoldDB" id="A0A8S1JEP6"/>
<protein>
    <submittedName>
        <fullName evidence="1">Uncharacterized protein</fullName>
    </submittedName>
</protein>
<reference evidence="1" key="1">
    <citation type="submission" date="2020-12" db="EMBL/GenBank/DDBJ databases">
        <authorList>
            <person name="Iha C."/>
        </authorList>
    </citation>
    <scope>NUCLEOTIDE SEQUENCE</scope>
</reference>